<name>I1XLI3_METNJ</name>
<feature type="binding site" evidence="11">
    <location>
        <position position="95"/>
    </location>
    <ligand>
        <name>Mg(2+)</name>
        <dbReference type="ChEBI" id="CHEBI:18420"/>
        <label>1</label>
        <note>catalytic</note>
    </ligand>
</feature>
<evidence type="ECO:0000256" key="6">
    <source>
        <dbReference type="ARBA" id="ARBA00022801"/>
    </source>
</evidence>
<accession>I1XLI3</accession>
<dbReference type="PROSITE" id="PS00630">
    <property type="entry name" value="IMP_2"/>
    <property type="match status" value="1"/>
</dbReference>
<feature type="binding site" evidence="11">
    <location>
        <position position="96"/>
    </location>
    <ligand>
        <name>Mg(2+)</name>
        <dbReference type="ChEBI" id="CHEBI:18420"/>
        <label>1</label>
        <note>catalytic</note>
    </ligand>
</feature>
<feature type="binding site" evidence="11">
    <location>
        <position position="72"/>
    </location>
    <ligand>
        <name>Mg(2+)</name>
        <dbReference type="ChEBI" id="CHEBI:18420"/>
        <label>1</label>
        <note>catalytic</note>
    </ligand>
</feature>
<dbReference type="RefSeq" id="WP_014707617.1">
    <property type="nucleotide sequence ID" value="NC_017857.3"/>
</dbReference>
<evidence type="ECO:0000313" key="13">
    <source>
        <dbReference type="Proteomes" id="UP000009144"/>
    </source>
</evidence>
<dbReference type="GO" id="GO:0008934">
    <property type="term" value="F:inositol monophosphate 1-phosphatase activity"/>
    <property type="evidence" value="ECO:0007669"/>
    <property type="project" value="TreeGrafter"/>
</dbReference>
<keyword evidence="7" id="KW-0889">Transcription antitermination</keyword>
<keyword evidence="7" id="KW-0805">Transcription regulation</keyword>
<dbReference type="InterPro" id="IPR000760">
    <property type="entry name" value="Inositol_monophosphatase-like"/>
</dbReference>
<dbReference type="PATRIC" id="fig|754476.3.peg.2414"/>
<feature type="binding site" evidence="11">
    <location>
        <position position="217"/>
    </location>
    <ligand>
        <name>Mg(2+)</name>
        <dbReference type="ChEBI" id="CHEBI:18420"/>
        <label>1</label>
        <note>catalytic</note>
    </ligand>
</feature>
<dbReference type="GO" id="GO:0007165">
    <property type="term" value="P:signal transduction"/>
    <property type="evidence" value="ECO:0007669"/>
    <property type="project" value="TreeGrafter"/>
</dbReference>
<comment type="catalytic activity">
    <reaction evidence="1">
        <text>a myo-inositol phosphate + H2O = myo-inositol + phosphate</text>
        <dbReference type="Rhea" id="RHEA:24056"/>
        <dbReference type="ChEBI" id="CHEBI:15377"/>
        <dbReference type="ChEBI" id="CHEBI:17268"/>
        <dbReference type="ChEBI" id="CHEBI:43474"/>
        <dbReference type="ChEBI" id="CHEBI:84139"/>
        <dbReference type="EC" id="3.1.3.25"/>
    </reaction>
</comment>
<keyword evidence="6 12" id="KW-0378">Hydrolase</keyword>
<dbReference type="Gene3D" id="3.30.540.10">
    <property type="entry name" value="Fructose-1,6-Bisphosphatase, subunit A, domain 1"/>
    <property type="match status" value="1"/>
</dbReference>
<dbReference type="Gene3D" id="3.40.190.80">
    <property type="match status" value="1"/>
</dbReference>
<comment type="cofactor">
    <cofactor evidence="2 11">
        <name>Mg(2+)</name>
        <dbReference type="ChEBI" id="CHEBI:18420"/>
    </cofactor>
</comment>
<dbReference type="Pfam" id="PF00459">
    <property type="entry name" value="Inositol_P"/>
    <property type="match status" value="1"/>
</dbReference>
<dbReference type="GO" id="GO:0046872">
    <property type="term" value="F:metal ion binding"/>
    <property type="evidence" value="ECO:0007669"/>
    <property type="project" value="UniProtKB-KW"/>
</dbReference>
<evidence type="ECO:0000256" key="3">
    <source>
        <dbReference type="ARBA" id="ARBA00009759"/>
    </source>
</evidence>
<dbReference type="PANTHER" id="PTHR20854">
    <property type="entry name" value="INOSITOL MONOPHOSPHATASE"/>
    <property type="match status" value="1"/>
</dbReference>
<proteinExistence type="inferred from homology"/>
<organism evidence="12 13">
    <name type="scientific">Methylophaga nitratireducenticrescens</name>
    <dbReference type="NCBI Taxonomy" id="754476"/>
    <lineage>
        <taxon>Bacteria</taxon>
        <taxon>Pseudomonadati</taxon>
        <taxon>Pseudomonadota</taxon>
        <taxon>Gammaproteobacteria</taxon>
        <taxon>Thiotrichales</taxon>
        <taxon>Piscirickettsiaceae</taxon>
        <taxon>Methylophaga</taxon>
    </lineage>
</organism>
<dbReference type="EMBL" id="CP003390">
    <property type="protein sequence ID" value="AFI85252.1"/>
    <property type="molecule type" value="Genomic_DNA"/>
</dbReference>
<dbReference type="GO" id="GO:0031564">
    <property type="term" value="P:transcription antitermination"/>
    <property type="evidence" value="ECO:0007669"/>
    <property type="project" value="UniProtKB-KW"/>
</dbReference>
<dbReference type="SUPFAM" id="SSF56655">
    <property type="entry name" value="Carbohydrate phosphatase"/>
    <property type="match status" value="1"/>
</dbReference>
<dbReference type="EC" id="3.1.3.25" evidence="4"/>
<dbReference type="PRINTS" id="PR00377">
    <property type="entry name" value="IMPHPHTASES"/>
</dbReference>
<keyword evidence="13" id="KW-1185">Reference proteome</keyword>
<dbReference type="KEGG" id="mej:Q7A_2452"/>
<gene>
    <name evidence="12" type="ordered locus">Q7A_2452</name>
</gene>
<evidence type="ECO:0000256" key="9">
    <source>
        <dbReference type="ARBA" id="ARBA00023884"/>
    </source>
</evidence>
<evidence type="ECO:0000256" key="11">
    <source>
        <dbReference type="PIRSR" id="PIRSR600760-2"/>
    </source>
</evidence>
<reference evidence="12 13" key="1">
    <citation type="journal article" date="2012" name="J. Bacteriol.">
        <title>Complete genome sequences of Methylophaga sp. strain JAM1 and Methylophaga sp. strain JAM7.</title>
        <authorList>
            <person name="Villeneuve C."/>
            <person name="Martineau C."/>
            <person name="Mauffrey F."/>
            <person name="Villemur R."/>
        </authorList>
    </citation>
    <scope>NUCLEOTIDE SEQUENCE [LARGE SCALE GENOMIC DNA]</scope>
    <source>
        <strain evidence="12 13">JAM1</strain>
    </source>
</reference>
<protein>
    <recommendedName>
        <fullName evidence="9">Nus factor SuhB</fullName>
        <ecNumber evidence="4">3.1.3.25</ecNumber>
    </recommendedName>
    <alternativeName>
        <fullName evidence="10">Inositol-1-monophosphatase</fullName>
    </alternativeName>
</protein>
<evidence type="ECO:0000313" key="12">
    <source>
        <dbReference type="EMBL" id="AFI85252.1"/>
    </source>
</evidence>
<evidence type="ECO:0000256" key="2">
    <source>
        <dbReference type="ARBA" id="ARBA00001946"/>
    </source>
</evidence>
<dbReference type="GO" id="GO:0046854">
    <property type="term" value="P:phosphatidylinositol phosphate biosynthetic process"/>
    <property type="evidence" value="ECO:0007669"/>
    <property type="project" value="InterPro"/>
</dbReference>
<sequence>MADILFAMDTDLAKLQNCLTDTVQQHLMPLFNTVSRQYKHDGSVVTVADKLMQQTITEVLQRDFPDIKLLGEEMTALEQAELLGSNDALWCLDPIDGTSNFAAGMPFFSISLALIEKGEVTLGLVYDPVMNECFAAKKGAGAWLNGQRLKAEISGLALNQTLAIIDFKRLPISLSKRLVEEKPYGSQRSLGSIALELCWLAAGRAQLYLHGRQQIWDYAAAQLVIQEAGAFACTLDNEPVFSRNLTPRSTCAASDENLFAAWRDYLHVPRCDG</sequence>
<keyword evidence="5 11" id="KW-0479">Metal-binding</keyword>
<evidence type="ECO:0000256" key="7">
    <source>
        <dbReference type="ARBA" id="ARBA00022814"/>
    </source>
</evidence>
<dbReference type="AlphaFoldDB" id="I1XLI3"/>
<feature type="binding site" evidence="11">
    <location>
        <position position="93"/>
    </location>
    <ligand>
        <name>Mg(2+)</name>
        <dbReference type="ChEBI" id="CHEBI:18420"/>
        <label>2</label>
    </ligand>
</feature>
<dbReference type="HOGENOM" id="CLU_044118_0_2_6"/>
<keyword evidence="8 11" id="KW-0460">Magnesium</keyword>
<dbReference type="Proteomes" id="UP000009144">
    <property type="component" value="Chromosome"/>
</dbReference>
<dbReference type="STRING" id="754476.Q7A_2452"/>
<evidence type="ECO:0000256" key="10">
    <source>
        <dbReference type="ARBA" id="ARBA00030730"/>
    </source>
</evidence>
<dbReference type="GO" id="GO:0006020">
    <property type="term" value="P:inositol metabolic process"/>
    <property type="evidence" value="ECO:0007669"/>
    <property type="project" value="TreeGrafter"/>
</dbReference>
<dbReference type="InterPro" id="IPR020550">
    <property type="entry name" value="Inositol_monophosphatase_CS"/>
</dbReference>
<dbReference type="PANTHER" id="PTHR20854:SF4">
    <property type="entry name" value="INOSITOL-1-MONOPHOSPHATASE-RELATED"/>
    <property type="match status" value="1"/>
</dbReference>
<keyword evidence="7" id="KW-0804">Transcription</keyword>
<evidence type="ECO:0000256" key="1">
    <source>
        <dbReference type="ARBA" id="ARBA00001033"/>
    </source>
</evidence>
<dbReference type="eggNOG" id="COG0483">
    <property type="taxonomic scope" value="Bacteria"/>
</dbReference>
<evidence type="ECO:0000256" key="5">
    <source>
        <dbReference type="ARBA" id="ARBA00022723"/>
    </source>
</evidence>
<dbReference type="CDD" id="cd01637">
    <property type="entry name" value="IMPase_like"/>
    <property type="match status" value="1"/>
</dbReference>
<evidence type="ECO:0000256" key="4">
    <source>
        <dbReference type="ARBA" id="ARBA00013106"/>
    </source>
</evidence>
<reference evidence="12 13" key="2">
    <citation type="journal article" date="2013" name="Int. J. Syst. Evol. Microbiol.">
        <title>Methylophaga nitratireducenticrescens sp. nov. and Methylophaga frappieri sp. nov., isolated from the biofilm of the methanol-fed denitrification system treating the seawater at the Montreal Biodome.</title>
        <authorList>
            <person name="Villeneuve C."/>
            <person name="Martineau C."/>
            <person name="Mauffrey F."/>
            <person name="Villemur R."/>
        </authorList>
    </citation>
    <scope>NUCLEOTIDE SEQUENCE [LARGE SCALE GENOMIC DNA]</scope>
    <source>
        <strain evidence="12 13">JAM1</strain>
    </source>
</reference>
<evidence type="ECO:0000256" key="8">
    <source>
        <dbReference type="ARBA" id="ARBA00022842"/>
    </source>
</evidence>
<dbReference type="FunFam" id="3.30.540.10:FF:000003">
    <property type="entry name" value="Inositol-1-monophosphatase"/>
    <property type="match status" value="1"/>
</dbReference>
<comment type="similarity">
    <text evidence="3">Belongs to the inositol monophosphatase superfamily.</text>
</comment>